<dbReference type="InterPro" id="IPR036264">
    <property type="entry name" value="Bact_exopeptidase_dim_dom"/>
</dbReference>
<feature type="binding site" evidence="11">
    <location>
        <position position="198"/>
    </location>
    <ligand>
        <name>Zn(2+)</name>
        <dbReference type="ChEBI" id="CHEBI:29105"/>
        <label>1</label>
    </ligand>
</feature>
<keyword evidence="6 13" id="KW-0378">Hydrolase</keyword>
<dbReference type="NCBIfam" id="NF003976">
    <property type="entry name" value="PRK05469.1"/>
    <property type="match status" value="1"/>
</dbReference>
<dbReference type="InterPro" id="IPR010161">
    <property type="entry name" value="Peptidase_M20B"/>
</dbReference>
<dbReference type="PROSITE" id="PS00758">
    <property type="entry name" value="ARGE_DAPE_CPG2_1"/>
    <property type="match status" value="1"/>
</dbReference>
<dbReference type="Proteomes" id="UP000824250">
    <property type="component" value="Unassembled WGS sequence"/>
</dbReference>
<evidence type="ECO:0000256" key="8">
    <source>
        <dbReference type="ARBA" id="ARBA00023049"/>
    </source>
</evidence>
<comment type="similarity">
    <text evidence="2">Belongs to the peptidase M20B family.</text>
</comment>
<keyword evidence="4" id="KW-0645">Protease</keyword>
<dbReference type="PANTHER" id="PTHR42994:SF1">
    <property type="entry name" value="PEPTIDASE T"/>
    <property type="match status" value="1"/>
</dbReference>
<accession>A0A9D1A412</accession>
<comment type="cofactor">
    <cofactor evidence="11">
        <name>Zn(2+)</name>
        <dbReference type="ChEBI" id="CHEBI:29105"/>
    </cofactor>
    <text evidence="11">Binds 2 Zn(2+) ions per subunit.</text>
</comment>
<dbReference type="PIRSF" id="PIRSF037215">
    <property type="entry name" value="Peptidase_M20B"/>
    <property type="match status" value="1"/>
</dbReference>
<reference evidence="13" key="2">
    <citation type="journal article" date="2021" name="PeerJ">
        <title>Extensive microbial diversity within the chicken gut microbiome revealed by metagenomics and culture.</title>
        <authorList>
            <person name="Gilroy R."/>
            <person name="Ravi A."/>
            <person name="Getino M."/>
            <person name="Pursley I."/>
            <person name="Horton D.L."/>
            <person name="Alikhan N.F."/>
            <person name="Baker D."/>
            <person name="Gharbi K."/>
            <person name="Hall N."/>
            <person name="Watson M."/>
            <person name="Adriaenssens E.M."/>
            <person name="Foster-Nyarko E."/>
            <person name="Jarju S."/>
            <person name="Secka A."/>
            <person name="Antonio M."/>
            <person name="Oren A."/>
            <person name="Chaudhuri R.R."/>
            <person name="La Ragione R."/>
            <person name="Hildebrand F."/>
            <person name="Pallen M.J."/>
        </authorList>
    </citation>
    <scope>NUCLEOTIDE SEQUENCE</scope>
    <source>
        <strain evidence="13">CHK180-2868</strain>
    </source>
</reference>
<keyword evidence="8" id="KW-0482">Metalloprotease</keyword>
<evidence type="ECO:0000313" key="13">
    <source>
        <dbReference type="EMBL" id="HIR04418.1"/>
    </source>
</evidence>
<proteinExistence type="inferred from homology"/>
<evidence type="ECO:0000256" key="4">
    <source>
        <dbReference type="ARBA" id="ARBA00022670"/>
    </source>
</evidence>
<evidence type="ECO:0000313" key="14">
    <source>
        <dbReference type="Proteomes" id="UP000824250"/>
    </source>
</evidence>
<feature type="active site" description="Proton acceptor" evidence="10">
    <location>
        <position position="175"/>
    </location>
</feature>
<evidence type="ECO:0000256" key="3">
    <source>
        <dbReference type="ARBA" id="ARBA00022438"/>
    </source>
</evidence>
<keyword evidence="5 11" id="KW-0479">Metal-binding</keyword>
<evidence type="ECO:0000256" key="10">
    <source>
        <dbReference type="PIRSR" id="PIRSR037215-1"/>
    </source>
</evidence>
<name>A0A9D1A412_9FIRM</name>
<dbReference type="NCBIfam" id="TIGR01882">
    <property type="entry name" value="peptidase-T"/>
    <property type="match status" value="1"/>
</dbReference>
<dbReference type="SUPFAM" id="SSF53187">
    <property type="entry name" value="Zn-dependent exopeptidases"/>
    <property type="match status" value="1"/>
</dbReference>
<feature type="binding site" evidence="11">
    <location>
        <position position="141"/>
    </location>
    <ligand>
        <name>Zn(2+)</name>
        <dbReference type="ChEBI" id="CHEBI:29105"/>
        <label>2</label>
    </ligand>
</feature>
<evidence type="ECO:0000256" key="9">
    <source>
        <dbReference type="NCBIfam" id="TIGR01882"/>
    </source>
</evidence>
<evidence type="ECO:0000256" key="5">
    <source>
        <dbReference type="ARBA" id="ARBA00022723"/>
    </source>
</evidence>
<evidence type="ECO:0000256" key="1">
    <source>
        <dbReference type="ARBA" id="ARBA00000870"/>
    </source>
</evidence>
<dbReference type="Gene3D" id="3.30.70.360">
    <property type="match status" value="1"/>
</dbReference>
<dbReference type="GO" id="GO:0005829">
    <property type="term" value="C:cytosol"/>
    <property type="evidence" value="ECO:0007669"/>
    <property type="project" value="TreeGrafter"/>
</dbReference>
<feature type="binding site" evidence="11">
    <location>
        <position position="381"/>
    </location>
    <ligand>
        <name>Zn(2+)</name>
        <dbReference type="ChEBI" id="CHEBI:29105"/>
        <label>2</label>
    </ligand>
</feature>
<dbReference type="PROSITE" id="PS00759">
    <property type="entry name" value="ARGE_DAPE_CPG2_2"/>
    <property type="match status" value="1"/>
</dbReference>
<dbReference type="AlphaFoldDB" id="A0A9D1A412"/>
<dbReference type="GO" id="GO:0008270">
    <property type="term" value="F:zinc ion binding"/>
    <property type="evidence" value="ECO:0007669"/>
    <property type="project" value="InterPro"/>
</dbReference>
<dbReference type="EMBL" id="DVGC01000001">
    <property type="protein sequence ID" value="HIR04418.1"/>
    <property type="molecule type" value="Genomic_DNA"/>
</dbReference>
<dbReference type="InterPro" id="IPR002933">
    <property type="entry name" value="Peptidase_M20"/>
</dbReference>
<gene>
    <name evidence="13" type="primary">pepT</name>
    <name evidence="13" type="ORF">IAB28_00385</name>
</gene>
<evidence type="ECO:0000256" key="11">
    <source>
        <dbReference type="PIRSR" id="PIRSR037215-2"/>
    </source>
</evidence>
<dbReference type="Gene3D" id="3.40.630.10">
    <property type="entry name" value="Zn peptidases"/>
    <property type="match status" value="1"/>
</dbReference>
<dbReference type="PANTHER" id="PTHR42994">
    <property type="entry name" value="PEPTIDASE T"/>
    <property type="match status" value="1"/>
</dbReference>
<dbReference type="InterPro" id="IPR011650">
    <property type="entry name" value="Peptidase_M20_dimer"/>
</dbReference>
<feature type="domain" description="Peptidase M20 dimerisation" evidence="12">
    <location>
        <begin position="207"/>
        <end position="310"/>
    </location>
</feature>
<dbReference type="EC" id="3.4.11.4" evidence="9"/>
<dbReference type="GO" id="GO:0008237">
    <property type="term" value="F:metallopeptidase activity"/>
    <property type="evidence" value="ECO:0007669"/>
    <property type="project" value="UniProtKB-KW"/>
</dbReference>
<dbReference type="CDD" id="cd03892">
    <property type="entry name" value="M20_peptT"/>
    <property type="match status" value="1"/>
</dbReference>
<feature type="binding site" evidence="11">
    <location>
        <position position="141"/>
    </location>
    <ligand>
        <name>Zn(2+)</name>
        <dbReference type="ChEBI" id="CHEBI:29105"/>
        <label>1</label>
    </ligand>
</feature>
<dbReference type="GO" id="GO:0006508">
    <property type="term" value="P:proteolysis"/>
    <property type="evidence" value="ECO:0007669"/>
    <property type="project" value="UniProtKB-UniRule"/>
</dbReference>
<comment type="caution">
    <text evidence="13">The sequence shown here is derived from an EMBL/GenBank/DDBJ whole genome shotgun (WGS) entry which is preliminary data.</text>
</comment>
<comment type="catalytic activity">
    <reaction evidence="1">
        <text>Release of the N-terminal residue from a tripeptide.</text>
        <dbReference type="EC" id="3.4.11.4"/>
    </reaction>
</comment>
<dbReference type="InterPro" id="IPR001261">
    <property type="entry name" value="ArgE/DapE_CS"/>
</dbReference>
<evidence type="ECO:0000256" key="6">
    <source>
        <dbReference type="ARBA" id="ARBA00022801"/>
    </source>
</evidence>
<dbReference type="NCBIfam" id="NF009920">
    <property type="entry name" value="PRK13381.1"/>
    <property type="match status" value="1"/>
</dbReference>
<evidence type="ECO:0000256" key="7">
    <source>
        <dbReference type="ARBA" id="ARBA00022833"/>
    </source>
</evidence>
<feature type="binding site" evidence="11">
    <location>
        <position position="176"/>
    </location>
    <ligand>
        <name>Zn(2+)</name>
        <dbReference type="ChEBI" id="CHEBI:29105"/>
        <label>2</label>
    </ligand>
</feature>
<evidence type="ECO:0000259" key="12">
    <source>
        <dbReference type="Pfam" id="PF07687"/>
    </source>
</evidence>
<organism evidence="13 14">
    <name type="scientific">Candidatus Copromonas faecavium</name>
    <name type="common">nom. illeg.</name>
    <dbReference type="NCBI Taxonomy" id="2840740"/>
    <lineage>
        <taxon>Bacteria</taxon>
        <taxon>Bacillati</taxon>
        <taxon>Bacillota</taxon>
        <taxon>Clostridia</taxon>
        <taxon>Lachnospirales</taxon>
        <taxon>Lachnospiraceae</taxon>
        <taxon>Candidatus Copromonas (nom. illeg.)</taxon>
    </lineage>
</organism>
<dbReference type="GO" id="GO:0006518">
    <property type="term" value="P:peptide metabolic process"/>
    <property type="evidence" value="ECO:0007669"/>
    <property type="project" value="InterPro"/>
</dbReference>
<protein>
    <recommendedName>
        <fullName evidence="9">Peptidase T</fullName>
        <ecNumber evidence="9">3.4.11.4</ecNumber>
    </recommendedName>
</protein>
<feature type="active site" evidence="10">
    <location>
        <position position="80"/>
    </location>
</feature>
<dbReference type="GO" id="GO:0045148">
    <property type="term" value="F:tripeptide aminopeptidase activity"/>
    <property type="evidence" value="ECO:0007669"/>
    <property type="project" value="UniProtKB-UniRule"/>
</dbReference>
<dbReference type="Pfam" id="PF07687">
    <property type="entry name" value="M20_dimer"/>
    <property type="match status" value="1"/>
</dbReference>
<evidence type="ECO:0000256" key="2">
    <source>
        <dbReference type="ARBA" id="ARBA00009692"/>
    </source>
</evidence>
<reference evidence="13" key="1">
    <citation type="submission" date="2020-10" db="EMBL/GenBank/DDBJ databases">
        <authorList>
            <person name="Gilroy R."/>
        </authorList>
    </citation>
    <scope>NUCLEOTIDE SEQUENCE</scope>
    <source>
        <strain evidence="13">CHK180-2868</strain>
    </source>
</reference>
<feature type="binding site" evidence="11">
    <location>
        <position position="78"/>
    </location>
    <ligand>
        <name>Zn(2+)</name>
        <dbReference type="ChEBI" id="CHEBI:29105"/>
        <label>1</label>
    </ligand>
</feature>
<dbReference type="SUPFAM" id="SSF55031">
    <property type="entry name" value="Bacterial exopeptidase dimerisation domain"/>
    <property type="match status" value="1"/>
</dbReference>
<sequence length="413" mass="45525">MSKVVDNFLKYVAFDTQSAPDTEQVPSTEKQFALAKLLLEQMKAIGIKDAVMSEHGYVYGTIPATVETDCPVVGFLAHMDTSPDFSDKDTHPQLIKSYDGKTIILNKALGITMSPELFPDLKKYVGMDLITTDGTTLLGADDKAGIAEIMTMAETLLSHPEIPHGTIKIAFTPDEEVGHGVDFFDVEGWGADVAYTVDGGAWGEMEYETFNAASMKIKIQGQNIHPGSAKGKMKNALLVGMEFESMLPTAEKPQYTEGYEGYFHLNNMSGNVENALLDYLIRDHSMEIFEQRKAYAKKVGDFLNEKYGEGTVTVEISDMYYNMAEKIKPHMYLMDVAAEAFKELGVDAPVVRPVRGGTDGSRLSYMGVPCPNLCAGGHNAHGKYEFVCIQSMENIVQLLIKIAEKFKDVKKNA</sequence>
<keyword evidence="7 11" id="KW-0862">Zinc</keyword>
<dbReference type="Pfam" id="PF01546">
    <property type="entry name" value="Peptidase_M20"/>
    <property type="match status" value="1"/>
</dbReference>
<keyword evidence="3 13" id="KW-0031">Aminopeptidase</keyword>